<keyword evidence="4" id="KW-1133">Transmembrane helix</keyword>
<dbReference type="CDD" id="cd12912">
    <property type="entry name" value="PDC2_MCP_like"/>
    <property type="match status" value="1"/>
</dbReference>
<keyword evidence="1" id="KW-0805">Transcription regulation</keyword>
<dbReference type="GO" id="GO:0003700">
    <property type="term" value="F:DNA-binding transcription factor activity"/>
    <property type="evidence" value="ECO:0007669"/>
    <property type="project" value="InterPro"/>
</dbReference>
<dbReference type="GO" id="GO:0043565">
    <property type="term" value="F:sequence-specific DNA binding"/>
    <property type="evidence" value="ECO:0007669"/>
    <property type="project" value="InterPro"/>
</dbReference>
<dbReference type="RefSeq" id="WP_065821306.1">
    <property type="nucleotide sequence ID" value="NZ_CP014672.1"/>
</dbReference>
<keyword evidence="4" id="KW-0812">Transmembrane</keyword>
<feature type="transmembrane region" description="Helical" evidence="4">
    <location>
        <begin position="318"/>
        <end position="337"/>
    </location>
</feature>
<name>A0A1B1YCF2_THEST</name>
<dbReference type="Gene3D" id="1.10.10.60">
    <property type="entry name" value="Homeodomain-like"/>
    <property type="match status" value="2"/>
</dbReference>
<dbReference type="EMBL" id="CP014672">
    <property type="protein sequence ID" value="ANW98428.1"/>
    <property type="molecule type" value="Genomic_DNA"/>
</dbReference>
<evidence type="ECO:0000313" key="7">
    <source>
        <dbReference type="Proteomes" id="UP000092971"/>
    </source>
</evidence>
<sequence>MKIFNRFPNLDSIFNKMILSYIIIVLFITLVLGGTFYFYFTASYNEAVENVHLKMLEQVKNTLNTKIIETVESNYMILVHEFISNTNDLFGFHDDVSGNHTKILQTYNYLKKIVSNNSTVISNIHIYYKKQKILISSSLGVKYLNETNWPYYMNQDWINEMSGKNTSHIWLETRKVPLNLERPDTSLKINLLTYVRSYPVISTGINSDGFIAIDINESIFSDLIKMSAPSEYTNTFIISGTGEIISHPEKDMLNECLNDQKYIEHILDSRMLYGSTVDEVNGVKSMISYTSFPDTGWILINITPLSQFYEKTASLTRMLVILCLMSIIIGTVIASLITKNLYNPLKLLLDKIRSLIGNVNAGNKRSRQLVINTGIQHKANEFKIIDNAIDNLYLTIDDLTKTLKNNIPIIKYNLIMGLLHNQIINVNEAREKFRLINIDMDFPYYAAMTIEIESLRDISYLSVENMHFLKYNLIDETEKNSNDSLKFIAVDLPDFRIGVIVGATTTDEKEIGKIVSNLSSYAYNSFYVTITAALGRWVDNILNVHNSFNDTKTLLKYRFFYPHVPLLHADTLERENCQEHIPPGLIMKFQESLKLQNINRIKELMDKFRSLCSKGGYSADHLNQVMFEFVNIVSRYIRDMKYQFKDIEKKDIYAVFKNINNVNEFCDWIVELARSVINGLNERAESQNAILINEAKRYIYNNIKKDISLDEVAEHINISPAYLSKLFKENTGVNFVTYVKELKFELAMDLLLNSDLTIQQIAHEVGFNTPAYFIQQFKARYGYTPNSFRKQKSFLETEQ</sequence>
<dbReference type="Pfam" id="PF12833">
    <property type="entry name" value="HTH_18"/>
    <property type="match status" value="1"/>
</dbReference>
<evidence type="ECO:0000259" key="5">
    <source>
        <dbReference type="PROSITE" id="PS01124"/>
    </source>
</evidence>
<gene>
    <name evidence="6" type="ORF">CSTERTH_04910</name>
</gene>
<evidence type="ECO:0000256" key="2">
    <source>
        <dbReference type="ARBA" id="ARBA00023125"/>
    </source>
</evidence>
<feature type="domain" description="HTH araC/xylS-type" evidence="5">
    <location>
        <begin position="693"/>
        <end position="791"/>
    </location>
</feature>
<protein>
    <recommendedName>
        <fullName evidence="5">HTH araC/xylS-type domain-containing protein</fullName>
    </recommendedName>
</protein>
<dbReference type="OrthoDB" id="9776971at2"/>
<keyword evidence="3" id="KW-0804">Transcription</keyword>
<evidence type="ECO:0000256" key="4">
    <source>
        <dbReference type="SAM" id="Phobius"/>
    </source>
</evidence>
<dbReference type="PANTHER" id="PTHR43280">
    <property type="entry name" value="ARAC-FAMILY TRANSCRIPTIONAL REGULATOR"/>
    <property type="match status" value="1"/>
</dbReference>
<evidence type="ECO:0000313" key="6">
    <source>
        <dbReference type="EMBL" id="ANW98428.1"/>
    </source>
</evidence>
<organism evidence="6 7">
    <name type="scientific">Thermoclostridium stercorarium subsp. thermolacticum DSM 2910</name>
    <dbReference type="NCBI Taxonomy" id="1121336"/>
    <lineage>
        <taxon>Bacteria</taxon>
        <taxon>Bacillati</taxon>
        <taxon>Bacillota</taxon>
        <taxon>Clostridia</taxon>
        <taxon>Eubacteriales</taxon>
        <taxon>Oscillospiraceae</taxon>
        <taxon>Thermoclostridium</taxon>
    </lineage>
</organism>
<dbReference type="Proteomes" id="UP000092971">
    <property type="component" value="Chromosome"/>
</dbReference>
<dbReference type="InterPro" id="IPR020449">
    <property type="entry name" value="Tscrpt_reg_AraC-type_HTH"/>
</dbReference>
<dbReference type="InterPro" id="IPR018060">
    <property type="entry name" value="HTH_AraC"/>
</dbReference>
<evidence type="ECO:0000256" key="3">
    <source>
        <dbReference type="ARBA" id="ARBA00023163"/>
    </source>
</evidence>
<dbReference type="Gene3D" id="3.30.450.20">
    <property type="entry name" value="PAS domain"/>
    <property type="match status" value="1"/>
</dbReference>
<reference evidence="6 7" key="1">
    <citation type="submission" date="2016-02" db="EMBL/GenBank/DDBJ databases">
        <title>Comparison of Clostridium stercorarium subspecies using comparative genomics and transcriptomics.</title>
        <authorList>
            <person name="Schellenberg J."/>
            <person name="Thallinger G."/>
            <person name="Levin D.B."/>
            <person name="Zhang X."/>
            <person name="Alvare G."/>
            <person name="Fristensky B."/>
            <person name="Sparling R."/>
        </authorList>
    </citation>
    <scope>NUCLEOTIDE SEQUENCE [LARGE SCALE GENOMIC DNA]</scope>
    <source>
        <strain evidence="6 7">DSM 2910</strain>
    </source>
</reference>
<evidence type="ECO:0000256" key="1">
    <source>
        <dbReference type="ARBA" id="ARBA00023015"/>
    </source>
</evidence>
<keyword evidence="2" id="KW-0238">DNA-binding</keyword>
<dbReference type="PROSITE" id="PS01124">
    <property type="entry name" value="HTH_ARAC_FAMILY_2"/>
    <property type="match status" value="1"/>
</dbReference>
<dbReference type="SUPFAM" id="SSF46689">
    <property type="entry name" value="Homeodomain-like"/>
    <property type="match status" value="2"/>
</dbReference>
<dbReference type="AlphaFoldDB" id="A0A1B1YCF2"/>
<dbReference type="InterPro" id="IPR009057">
    <property type="entry name" value="Homeodomain-like_sf"/>
</dbReference>
<accession>A0A1B1YCF2</accession>
<keyword evidence="4" id="KW-0472">Membrane</keyword>
<feature type="transmembrane region" description="Helical" evidence="4">
    <location>
        <begin position="21"/>
        <end position="40"/>
    </location>
</feature>
<dbReference type="PRINTS" id="PR00032">
    <property type="entry name" value="HTHARAC"/>
</dbReference>
<dbReference type="PANTHER" id="PTHR43280:SF10">
    <property type="entry name" value="REGULATORY PROTEIN POCR"/>
    <property type="match status" value="1"/>
</dbReference>
<proteinExistence type="predicted"/>
<dbReference type="SMART" id="SM00342">
    <property type="entry name" value="HTH_ARAC"/>
    <property type="match status" value="1"/>
</dbReference>